<gene>
    <name evidence="3" type="ORF">JQ615_41200</name>
</gene>
<organism evidence="3 4">
    <name type="scientific">Bradyrhizobium jicamae</name>
    <dbReference type="NCBI Taxonomy" id="280332"/>
    <lineage>
        <taxon>Bacteria</taxon>
        <taxon>Pseudomonadati</taxon>
        <taxon>Pseudomonadota</taxon>
        <taxon>Alphaproteobacteria</taxon>
        <taxon>Hyphomicrobiales</taxon>
        <taxon>Nitrobacteraceae</taxon>
        <taxon>Bradyrhizobium</taxon>
    </lineage>
</organism>
<dbReference type="EMBL" id="JAFCJH010000106">
    <property type="protein sequence ID" value="MBR0801760.1"/>
    <property type="molecule type" value="Genomic_DNA"/>
</dbReference>
<dbReference type="Pfam" id="PF18902">
    <property type="entry name" value="DUF5658"/>
    <property type="match status" value="1"/>
</dbReference>
<feature type="transmembrane region" description="Helical" evidence="1">
    <location>
        <begin position="93"/>
        <end position="115"/>
    </location>
</feature>
<dbReference type="Proteomes" id="UP001315278">
    <property type="component" value="Unassembled WGS sequence"/>
</dbReference>
<proteinExistence type="predicted"/>
<sequence length="145" mass="15995">MKVWIYTDTSKSVGDPQHVKVFATGEAAQSWFKQNAPDGVAFASEIILGPGYLAKTLLVLSVLFIGLADLFTTNTILNLGLGELNPFMHLAQAWFGVWWLIPKLGLTYILMWLLWRSSNLYNIALIVALCSTPVINNLIIIASKG</sequence>
<keyword evidence="1" id="KW-0812">Transmembrane</keyword>
<feature type="transmembrane region" description="Helical" evidence="1">
    <location>
        <begin position="57"/>
        <end position="81"/>
    </location>
</feature>
<dbReference type="InterPro" id="IPR043717">
    <property type="entry name" value="DUF5658"/>
</dbReference>
<keyword evidence="4" id="KW-1185">Reference proteome</keyword>
<dbReference type="RefSeq" id="WP_212495676.1">
    <property type="nucleotide sequence ID" value="NZ_JAFCJH010000106.1"/>
</dbReference>
<reference evidence="4" key="1">
    <citation type="journal article" date="2021" name="ISME J.">
        <title>Evolutionary origin and ecological implication of a unique nif island in free-living Bradyrhizobium lineages.</title>
        <authorList>
            <person name="Tao J."/>
        </authorList>
    </citation>
    <scope>NUCLEOTIDE SEQUENCE [LARGE SCALE GENOMIC DNA]</scope>
    <source>
        <strain evidence="4">SZCCT0434</strain>
    </source>
</reference>
<feature type="transmembrane region" description="Helical" evidence="1">
    <location>
        <begin position="121"/>
        <end position="142"/>
    </location>
</feature>
<feature type="domain" description="DUF5658" evidence="2">
    <location>
        <begin position="62"/>
        <end position="127"/>
    </location>
</feature>
<evidence type="ECO:0000256" key="1">
    <source>
        <dbReference type="SAM" id="Phobius"/>
    </source>
</evidence>
<accession>A0ABS5FYG6</accession>
<evidence type="ECO:0000313" key="3">
    <source>
        <dbReference type="EMBL" id="MBR0801760.1"/>
    </source>
</evidence>
<keyword evidence="1" id="KW-1133">Transmembrane helix</keyword>
<evidence type="ECO:0000313" key="4">
    <source>
        <dbReference type="Proteomes" id="UP001315278"/>
    </source>
</evidence>
<protein>
    <recommendedName>
        <fullName evidence="2">DUF5658 domain-containing protein</fullName>
    </recommendedName>
</protein>
<name>A0ABS5FYG6_9BRAD</name>
<keyword evidence="1" id="KW-0472">Membrane</keyword>
<evidence type="ECO:0000259" key="2">
    <source>
        <dbReference type="Pfam" id="PF18902"/>
    </source>
</evidence>
<comment type="caution">
    <text evidence="3">The sequence shown here is derived from an EMBL/GenBank/DDBJ whole genome shotgun (WGS) entry which is preliminary data.</text>
</comment>